<dbReference type="InterPro" id="IPR058923">
    <property type="entry name" value="RCC1-like_dom"/>
</dbReference>
<dbReference type="Proteomes" id="UP000242877">
    <property type="component" value="Unassembled WGS sequence"/>
</dbReference>
<dbReference type="InterPro" id="IPR006624">
    <property type="entry name" value="Beta-propeller_rpt_TECPR"/>
</dbReference>
<evidence type="ECO:0000256" key="3">
    <source>
        <dbReference type="PROSITE-ProRule" id="PRU00235"/>
    </source>
</evidence>
<feature type="compositionally biased region" description="Basic and acidic residues" evidence="4">
    <location>
        <begin position="133"/>
        <end position="143"/>
    </location>
</feature>
<organism evidence="6 7">
    <name type="scientific">Ascosphaera apis ARSEF 7405</name>
    <dbReference type="NCBI Taxonomy" id="392613"/>
    <lineage>
        <taxon>Eukaryota</taxon>
        <taxon>Fungi</taxon>
        <taxon>Dikarya</taxon>
        <taxon>Ascomycota</taxon>
        <taxon>Pezizomycotina</taxon>
        <taxon>Eurotiomycetes</taxon>
        <taxon>Eurotiomycetidae</taxon>
        <taxon>Onygenales</taxon>
        <taxon>Ascosphaeraceae</taxon>
        <taxon>Ascosphaera</taxon>
    </lineage>
</organism>
<evidence type="ECO:0000256" key="4">
    <source>
        <dbReference type="SAM" id="MobiDB-lite"/>
    </source>
</evidence>
<gene>
    <name evidence="6" type="ORF">AAP_05638</name>
</gene>
<evidence type="ECO:0000256" key="2">
    <source>
        <dbReference type="ARBA" id="ARBA00022737"/>
    </source>
</evidence>
<dbReference type="SMART" id="SM00706">
    <property type="entry name" value="TECPR"/>
    <property type="match status" value="3"/>
</dbReference>
<feature type="compositionally biased region" description="Basic and acidic residues" evidence="4">
    <location>
        <begin position="74"/>
        <end position="85"/>
    </location>
</feature>
<feature type="compositionally biased region" description="Basic and acidic residues" evidence="4">
    <location>
        <begin position="152"/>
        <end position="164"/>
    </location>
</feature>
<proteinExistence type="predicted"/>
<dbReference type="GO" id="GO:0005085">
    <property type="term" value="F:guanyl-nucleotide exchange factor activity"/>
    <property type="evidence" value="ECO:0007669"/>
    <property type="project" value="TreeGrafter"/>
</dbReference>
<feature type="repeat" description="RCC1" evidence="3">
    <location>
        <begin position="389"/>
        <end position="443"/>
    </location>
</feature>
<feature type="compositionally biased region" description="Low complexity" evidence="4">
    <location>
        <begin position="194"/>
        <end position="225"/>
    </location>
</feature>
<feature type="repeat" description="RCC1" evidence="3">
    <location>
        <begin position="509"/>
        <end position="565"/>
    </location>
</feature>
<dbReference type="PRINTS" id="PR00633">
    <property type="entry name" value="RCCNDNSATION"/>
</dbReference>
<feature type="repeat" description="RCC1" evidence="3">
    <location>
        <begin position="566"/>
        <end position="640"/>
    </location>
</feature>
<feature type="compositionally biased region" description="Polar residues" evidence="4">
    <location>
        <begin position="23"/>
        <end position="47"/>
    </location>
</feature>
<dbReference type="PROSITE" id="PS50012">
    <property type="entry name" value="RCC1_3"/>
    <property type="match status" value="7"/>
</dbReference>
<feature type="region of interest" description="Disordered" evidence="4">
    <location>
        <begin position="710"/>
        <end position="801"/>
    </location>
</feature>
<feature type="repeat" description="RCC1" evidence="3">
    <location>
        <begin position="641"/>
        <end position="696"/>
    </location>
</feature>
<feature type="region of interest" description="Disordered" evidence="4">
    <location>
        <begin position="322"/>
        <end position="357"/>
    </location>
</feature>
<evidence type="ECO:0000313" key="6">
    <source>
        <dbReference type="EMBL" id="KZZ87405.1"/>
    </source>
</evidence>
<dbReference type="InterPro" id="IPR051553">
    <property type="entry name" value="Ran_GTPase-activating"/>
</dbReference>
<keyword evidence="2" id="KW-0677">Repeat</keyword>
<keyword evidence="7" id="KW-1185">Reference proteome</keyword>
<feature type="compositionally biased region" description="Low complexity" evidence="4">
    <location>
        <begin position="710"/>
        <end position="732"/>
    </location>
</feature>
<name>A0A167VEA2_9EURO</name>
<evidence type="ECO:0000256" key="1">
    <source>
        <dbReference type="ARBA" id="ARBA00022658"/>
    </source>
</evidence>
<feature type="compositionally biased region" description="Low complexity" evidence="4">
    <location>
        <begin position="1"/>
        <end position="13"/>
    </location>
</feature>
<dbReference type="InterPro" id="IPR009091">
    <property type="entry name" value="RCC1/BLIP-II"/>
</dbReference>
<dbReference type="SUPFAM" id="SSF50985">
    <property type="entry name" value="RCC1/BLIP-II"/>
    <property type="match status" value="1"/>
</dbReference>
<feature type="domain" description="RCC1-like" evidence="5">
    <location>
        <begin position="255"/>
        <end position="692"/>
    </location>
</feature>
<feature type="repeat" description="RCC1" evidence="3">
    <location>
        <begin position="308"/>
        <end position="388"/>
    </location>
</feature>
<feature type="repeat" description="RCC1" evidence="3">
    <location>
        <begin position="253"/>
        <end position="307"/>
    </location>
</feature>
<dbReference type="AlphaFoldDB" id="A0A167VEA2"/>
<dbReference type="VEuPathDB" id="FungiDB:AAP_05638"/>
<feature type="compositionally biased region" description="Acidic residues" evidence="4">
    <location>
        <begin position="337"/>
        <end position="349"/>
    </location>
</feature>
<sequence length="801" mass="84791">MPPKKAATAAAASKARKPATRGKNANNNNTSEEQATPSSSFATQETTMTDKDNTQNTVETSPPPAAAATASASQEKKKGASETKPKRAPRKRAAPVEDDAATAEDAAPKRAKRVKTSAKEAKEGAKPATKKAAAKETKKETGKARAPKKRETKKEKEAREKKEKDEEEGVEKDDASTSPAPAPKRKTAVPKSRAAAAAKKATAATTAAKVTKVTKTTTTTTAVKAKTAEPKPREPTPQPAAPAIINTRPTTRFELWSFGTGTVGELGVGPEKNYFKTPRPITALDAQSVGVVQVSAGGMHVVALTHDGKIYTWGQNDSAALGRDTTWEGGKVKDMDADAGSDSDSDDESNLNPLEATPMPIPDGFLPEGTNVVQVVAGDCATFALTDTGLVYGWGIFRNENGSWGFYHTPNSTPQKQAILISELQHITQLAAGENFTLALAQDGTVYSWGHGAQGQLGRQLQPRSSRLKEHALSYDDSSLTPLPLPFPKRKIVSIHAAANHAFAIDKTGGVWSWGLNNYSQTGLGSGAGESNAIVDLPRRVANLKGFNMKSLEGGAHFSIGVTQDGKCLTWGRMDGSQIGVPFDKLPLDDEKAVMKDDRGKPRIMLKPATVLFEGCCPNNDCTCVCVAAGSAHNIAVLSDGKAYAWGFNDGYRCAVGDDMVDDVVEPHRIENKLMKERKIVWAGAGGQYSLVGIEPENAVVDTAAEAAAPASADEAATETPATGVVAETATVTEEKKEEVEEEKKDEDGDSKMAEPAAEEKPAEEPKKDDAEKDEEGDSKMADAEEKKEGESDAAEPAASS</sequence>
<evidence type="ECO:0000259" key="5">
    <source>
        <dbReference type="Pfam" id="PF25390"/>
    </source>
</evidence>
<protein>
    <submittedName>
        <fullName evidence="6">Regulator of chromosome condensation family protein</fullName>
    </submittedName>
</protein>
<feature type="repeat" description="RCC1" evidence="3">
    <location>
        <begin position="444"/>
        <end position="508"/>
    </location>
</feature>
<dbReference type="Gene3D" id="2.130.10.30">
    <property type="entry name" value="Regulator of chromosome condensation 1/beta-lactamase-inhibitor protein II"/>
    <property type="match status" value="1"/>
</dbReference>
<dbReference type="PANTHER" id="PTHR45982">
    <property type="entry name" value="REGULATOR OF CHROMOSOME CONDENSATION"/>
    <property type="match status" value="1"/>
</dbReference>
<dbReference type="EMBL" id="AZGZ01000034">
    <property type="protein sequence ID" value="KZZ87405.1"/>
    <property type="molecule type" value="Genomic_DNA"/>
</dbReference>
<comment type="caution">
    <text evidence="6">The sequence shown here is derived from an EMBL/GenBank/DDBJ whole genome shotgun (WGS) entry which is preliminary data.</text>
</comment>
<dbReference type="PROSITE" id="PS00625">
    <property type="entry name" value="RCC1_1"/>
    <property type="match status" value="1"/>
</dbReference>
<evidence type="ECO:0000313" key="7">
    <source>
        <dbReference type="Proteomes" id="UP000242877"/>
    </source>
</evidence>
<dbReference type="Pfam" id="PF25390">
    <property type="entry name" value="WD40_RLD"/>
    <property type="match status" value="1"/>
</dbReference>
<dbReference type="GO" id="GO:0005737">
    <property type="term" value="C:cytoplasm"/>
    <property type="evidence" value="ECO:0007669"/>
    <property type="project" value="TreeGrafter"/>
</dbReference>
<feature type="compositionally biased region" description="Basic and acidic residues" evidence="4">
    <location>
        <begin position="733"/>
        <end position="771"/>
    </location>
</feature>
<reference evidence="6 7" key="1">
    <citation type="journal article" date="2016" name="Genome Biol. Evol.">
        <title>Divergent and convergent evolution of fungal pathogenicity.</title>
        <authorList>
            <person name="Shang Y."/>
            <person name="Xiao G."/>
            <person name="Zheng P."/>
            <person name="Cen K."/>
            <person name="Zhan S."/>
            <person name="Wang C."/>
        </authorList>
    </citation>
    <scope>NUCLEOTIDE SEQUENCE [LARGE SCALE GENOMIC DNA]</scope>
    <source>
        <strain evidence="6 7">ARSEF 7405</strain>
    </source>
</reference>
<feature type="region of interest" description="Disordered" evidence="4">
    <location>
        <begin position="1"/>
        <end position="243"/>
    </location>
</feature>
<dbReference type="InterPro" id="IPR000408">
    <property type="entry name" value="Reg_chr_condens"/>
</dbReference>
<dbReference type="OrthoDB" id="61110at2759"/>
<accession>A0A167VEA2</accession>
<keyword evidence="1" id="KW-0344">Guanine-nucleotide releasing factor</keyword>
<feature type="compositionally biased region" description="Basic and acidic residues" evidence="4">
    <location>
        <begin position="778"/>
        <end position="791"/>
    </location>
</feature>
<dbReference type="PANTHER" id="PTHR45982:SF1">
    <property type="entry name" value="REGULATOR OF CHROMOSOME CONDENSATION"/>
    <property type="match status" value="1"/>
</dbReference>